<evidence type="ECO:0000256" key="3">
    <source>
        <dbReference type="RuleBase" id="RU361235"/>
    </source>
</evidence>
<dbReference type="EMBL" id="RCWJ01000003">
    <property type="protein sequence ID" value="RLQ82579.1"/>
    <property type="molecule type" value="Genomic_DNA"/>
</dbReference>
<organism evidence="5 6">
    <name type="scientific">Mycetocola zhadangensis</name>
    <dbReference type="NCBI Taxonomy" id="1164595"/>
    <lineage>
        <taxon>Bacteria</taxon>
        <taxon>Bacillati</taxon>
        <taxon>Actinomycetota</taxon>
        <taxon>Actinomycetes</taxon>
        <taxon>Micrococcales</taxon>
        <taxon>Microbacteriaceae</taxon>
        <taxon>Mycetocola</taxon>
    </lineage>
</organism>
<dbReference type="InterPro" id="IPR002018">
    <property type="entry name" value="CarbesteraseB"/>
</dbReference>
<keyword evidence="2 3" id="KW-0378">Hydrolase</keyword>
<dbReference type="EC" id="3.1.1.-" evidence="3"/>
<dbReference type="OrthoDB" id="3199405at2"/>
<dbReference type="InterPro" id="IPR050309">
    <property type="entry name" value="Type-B_Carboxylest/Lipase"/>
</dbReference>
<evidence type="ECO:0000313" key="6">
    <source>
        <dbReference type="Proteomes" id="UP000282460"/>
    </source>
</evidence>
<dbReference type="InterPro" id="IPR029058">
    <property type="entry name" value="AB_hydrolase_fold"/>
</dbReference>
<dbReference type="Proteomes" id="UP000282460">
    <property type="component" value="Unassembled WGS sequence"/>
</dbReference>
<evidence type="ECO:0000313" key="5">
    <source>
        <dbReference type="EMBL" id="RLQ82579.1"/>
    </source>
</evidence>
<evidence type="ECO:0000256" key="2">
    <source>
        <dbReference type="ARBA" id="ARBA00022801"/>
    </source>
</evidence>
<dbReference type="Pfam" id="PF00135">
    <property type="entry name" value="COesterase"/>
    <property type="match status" value="1"/>
</dbReference>
<proteinExistence type="inferred from homology"/>
<accession>A0A3L7IWW8</accession>
<feature type="domain" description="Carboxylesterase type B" evidence="4">
    <location>
        <begin position="62"/>
        <end position="201"/>
    </location>
</feature>
<dbReference type="GO" id="GO:0016787">
    <property type="term" value="F:hydrolase activity"/>
    <property type="evidence" value="ECO:0007669"/>
    <property type="project" value="UniProtKB-KW"/>
</dbReference>
<evidence type="ECO:0000256" key="1">
    <source>
        <dbReference type="ARBA" id="ARBA00005964"/>
    </source>
</evidence>
<dbReference type="AlphaFoldDB" id="A0A3L7IWW8"/>
<dbReference type="InterPro" id="IPR019826">
    <property type="entry name" value="Carboxylesterase_B_AS"/>
</dbReference>
<gene>
    <name evidence="5" type="ORF">D9V28_11455</name>
</gene>
<reference evidence="5 6" key="1">
    <citation type="submission" date="2018-10" db="EMBL/GenBank/DDBJ databases">
        <authorList>
            <person name="Li J."/>
        </authorList>
    </citation>
    <scope>NUCLEOTIDE SEQUENCE [LARGE SCALE GENOMIC DNA]</scope>
    <source>
        <strain evidence="5 6">ZD1-4</strain>
    </source>
</reference>
<sequence>MTEAPARSNSGCLDSVFRYGERTDASSRFSDVTLRAFDTVAEQPLAFPQRPGGLNPLVGGANTEIAQSEDAFQLRVQAPLGAKNAPVVVFVPGGGFMTGSGNARWFTSPELVERAGVVLVTVNYRIGALGHLGSTGQPAESQGGLRDLIVALRWVNEHIAEFGGNPNQVTLSGDSAGAWYAFALSALEETRGLFTRAALISLPWEPPLAAGAYAERRDLVASELDGIGGLDGAAIEQVLAAQSALSQAYAGRGMALMPAAAGEVTGDLHDYTSVASRLHISELALLSTSEEAAAFLFPAPDQAFSPESVGGFIGAKFDDPAKVSEWIAQKRPDATPKQRMIEAMTLHQFRLANLELAEATTAAGIPTYVASLSLQSPLPGALSPHCFPLPFLFGDREVWHDAPMLDGLDDAVFDQTSRALQDWFLGFVTSGIPSVKGEGGERFDPLHPARVEFDGDAVRSETPSELGLVARR</sequence>
<dbReference type="RefSeq" id="WP_121659882.1">
    <property type="nucleotide sequence ID" value="NZ_RCWJ01000003.1"/>
</dbReference>
<evidence type="ECO:0000259" key="4">
    <source>
        <dbReference type="Pfam" id="PF00135"/>
    </source>
</evidence>
<dbReference type="PANTHER" id="PTHR11559">
    <property type="entry name" value="CARBOXYLESTERASE"/>
    <property type="match status" value="1"/>
</dbReference>
<dbReference type="Gene3D" id="3.40.50.1820">
    <property type="entry name" value="alpha/beta hydrolase"/>
    <property type="match status" value="1"/>
</dbReference>
<dbReference type="SUPFAM" id="SSF53474">
    <property type="entry name" value="alpha/beta-Hydrolases"/>
    <property type="match status" value="1"/>
</dbReference>
<dbReference type="PROSITE" id="PS00122">
    <property type="entry name" value="CARBOXYLESTERASE_B_1"/>
    <property type="match status" value="1"/>
</dbReference>
<keyword evidence="6" id="KW-1185">Reference proteome</keyword>
<name>A0A3L7IWW8_9MICO</name>
<comment type="caution">
    <text evidence="5">The sequence shown here is derived from an EMBL/GenBank/DDBJ whole genome shotgun (WGS) entry which is preliminary data.</text>
</comment>
<comment type="similarity">
    <text evidence="1 3">Belongs to the type-B carboxylesterase/lipase family.</text>
</comment>
<protein>
    <recommendedName>
        <fullName evidence="3">Carboxylic ester hydrolase</fullName>
        <ecNumber evidence="3">3.1.1.-</ecNumber>
    </recommendedName>
</protein>